<dbReference type="RefSeq" id="XP_068363001.1">
    <property type="nucleotide sequence ID" value="XM_068491871.1"/>
</dbReference>
<dbReference type="EMBL" id="MLAK01000627">
    <property type="protein sequence ID" value="OHT09865.1"/>
    <property type="molecule type" value="Genomic_DNA"/>
</dbReference>
<keyword evidence="1" id="KW-1133">Transmembrane helix</keyword>
<feature type="transmembrane region" description="Helical" evidence="1">
    <location>
        <begin position="824"/>
        <end position="843"/>
    </location>
</feature>
<feature type="transmembrane region" description="Helical" evidence="1">
    <location>
        <begin position="1011"/>
        <end position="1031"/>
    </location>
</feature>
<keyword evidence="3" id="KW-1185">Reference proteome</keyword>
<feature type="transmembrane region" description="Helical" evidence="1">
    <location>
        <begin position="268"/>
        <end position="289"/>
    </location>
</feature>
<feature type="transmembrane region" description="Helical" evidence="1">
    <location>
        <begin position="97"/>
        <end position="127"/>
    </location>
</feature>
<feature type="transmembrane region" description="Helical" evidence="1">
    <location>
        <begin position="165"/>
        <end position="191"/>
    </location>
</feature>
<feature type="transmembrane region" description="Helical" evidence="1">
    <location>
        <begin position="897"/>
        <end position="919"/>
    </location>
</feature>
<dbReference type="GeneID" id="94826575"/>
<organism evidence="2 3">
    <name type="scientific">Tritrichomonas foetus</name>
    <dbReference type="NCBI Taxonomy" id="1144522"/>
    <lineage>
        <taxon>Eukaryota</taxon>
        <taxon>Metamonada</taxon>
        <taxon>Parabasalia</taxon>
        <taxon>Tritrichomonadida</taxon>
        <taxon>Tritrichomonadidae</taxon>
        <taxon>Tritrichomonas</taxon>
    </lineage>
</organism>
<keyword evidence="1" id="KW-0472">Membrane</keyword>
<gene>
    <name evidence="2" type="ORF">TRFO_04397</name>
</gene>
<sequence length="1398" mass="162217">MIEDEFIQSSEISQQRNFRLELKWRFFFFSCVFKNITRTGFAPNFVFLIIEIVVLIFTGYYAVISETMPNDISEKIFKSNQYIFPSSSFLSLLTPGIFSAIFLLTILCIFFIVFLVIFILCFVFPHWISFFKIIFYPQIHLIFYPFITGTFGYCLNYIISDHGSGITLAFCICNIILYFIYTYFISLLCFLESNSLINPNPLLTEYFSGYSIFYPMIISIISLICFHADKFNEVGKFVLLSILCILPLFVGIFICINQPFMVSTINEVFSAKFFTISAISIITIISMVLKENFHRWTITLILLIGIILLSIVHILNSIFRKSTEEILAQIGDPDSLTIESLETTFQSLFQERKFHNIIRVGILSGNKVILDEIFVRYCLEKYPSSEWLLKYVTFLYSTVWGCDSDTYQFLLHLCSCNMFSKTTEMLLFHSTFCYMQSSQELSPIIERELASYRTEFMYTCRAHKKFWLSNFDEKSIDSDKTIMFSLLYKIQTHLNRMRQCYRFCPSVHFECAIFEADFLHKYESSSVHFMNGTNLAKNPKKYISEKLFEPFSLIFPSIKKNYLQVHDGNEHSPDGFAFISLRDQNDRAKFYSSQLITYDPYIKKLCKPFFISKAQLQTKFPFFTSKIVFLKVALVFILSSYILCNYFHFRSNNIFFTGIDVHNSVREKINTTINFRKDVTTYAFNLMLLVDIFNRSYGDSTVFKNEGQISESNWNNFYNFALEHLEQTEIKILKFRHTYDLFNHSFPGETAQASNFTLHLSHAHVFYEFFSRTNATIEEIVDYVEPTLSVDIPAIITITDSIIFAMIDYISNYSSNILLDNQGVLIASITIEILTPIIGLLVIKESIRFIFMKVFSIIKTIQPPVLKYIANTFEKLLSTEEHQELENKFIKFSNPSLILCASFFINAIDTIMILCILIFRDKTVYCNRELPTLMQLTVPSRFVFYSQAWLEYRISDENSDISIGVNGTVVDEVFGEETLCINNAFDNMPDNFFLECPFFNYSPTFFKLTNFIFFVISLPLLLYFTYLLFIIEKVSHFGRYILYFLPSLAVNSNPVFQSLIRGYHLSIKDVNIFAEELQAIPKFKGAFCTFFYNEKDEITSVYGDRKMFMSIKPTHIQEVMEYLMKEQSHTSGSLEAFFESKGQVLRMTLKNEKDISISFIKPDQLFIKSEISNEEIIKKEKLIRYLTESVDKFYPRKRPPIQFGVVFVITCLEERDHFNLINLALEQNEFFIFDTRNNSLSGAFDLKAGNNQPTSQNASRTILESFLGCGLLGFLSFMSKIPKTCTAAIAVGGPMTFFDMPRGQFTKSRCVSECYDTAFLLTSLSAPGFVSLTKQFLDIIKCDQSKHSLKSLPLSNNEVIKYSFVKIHKMKKIFKTEVNNCRNNDPDKNPTNVNASST</sequence>
<feature type="transmembrane region" description="Helical" evidence="1">
    <location>
        <begin position="628"/>
        <end position="649"/>
    </location>
</feature>
<feature type="transmembrane region" description="Helical" evidence="1">
    <location>
        <begin position="295"/>
        <end position="315"/>
    </location>
</feature>
<proteinExistence type="predicted"/>
<feature type="transmembrane region" description="Helical" evidence="1">
    <location>
        <begin position="45"/>
        <end position="64"/>
    </location>
</feature>
<evidence type="ECO:0000313" key="3">
    <source>
        <dbReference type="Proteomes" id="UP000179807"/>
    </source>
</evidence>
<evidence type="ECO:0000256" key="1">
    <source>
        <dbReference type="SAM" id="Phobius"/>
    </source>
</evidence>
<feature type="transmembrane region" description="Helical" evidence="1">
    <location>
        <begin position="139"/>
        <end position="159"/>
    </location>
</feature>
<keyword evidence="1" id="KW-0812">Transmembrane</keyword>
<reference evidence="2" key="1">
    <citation type="submission" date="2016-10" db="EMBL/GenBank/DDBJ databases">
        <authorList>
            <person name="Benchimol M."/>
            <person name="Almeida L.G."/>
            <person name="Vasconcelos A.T."/>
            <person name="Perreira-Neves A."/>
            <person name="Rosa I.A."/>
            <person name="Tasca T."/>
            <person name="Bogo M.R."/>
            <person name="de Souza W."/>
        </authorList>
    </citation>
    <scope>NUCLEOTIDE SEQUENCE [LARGE SCALE GENOMIC DNA]</scope>
    <source>
        <strain evidence="2">K</strain>
    </source>
</reference>
<feature type="transmembrane region" description="Helical" evidence="1">
    <location>
        <begin position="212"/>
        <end position="231"/>
    </location>
</feature>
<protein>
    <submittedName>
        <fullName evidence="2">Uncharacterized protein</fullName>
    </submittedName>
</protein>
<comment type="caution">
    <text evidence="2">The sequence shown here is derived from an EMBL/GenBank/DDBJ whole genome shotgun (WGS) entry which is preliminary data.</text>
</comment>
<name>A0A1J4KEJ8_9EUKA</name>
<dbReference type="VEuPathDB" id="TrichDB:TRFO_04397"/>
<dbReference type="Proteomes" id="UP000179807">
    <property type="component" value="Unassembled WGS sequence"/>
</dbReference>
<accession>A0A1J4KEJ8</accession>
<feature type="transmembrane region" description="Helical" evidence="1">
    <location>
        <begin position="237"/>
        <end position="256"/>
    </location>
</feature>
<evidence type="ECO:0000313" key="2">
    <source>
        <dbReference type="EMBL" id="OHT09865.1"/>
    </source>
</evidence>